<dbReference type="EMBL" id="QXED01000001">
    <property type="protein sequence ID" value="RIV27111.1"/>
    <property type="molecule type" value="Genomic_DNA"/>
</dbReference>
<keyword evidence="3" id="KW-1185">Reference proteome</keyword>
<dbReference type="OrthoDB" id="9814545at2"/>
<sequence length="296" mass="33038">MKLAAIDIGSNAARLQISTVLLNDDVISFKRVEYVRFPLRLGHDVFSFGELTPESEARTTKLMQIYKLLMELHEVEGYMACATSAMRESKNGHDVAHRIEAATGIKIHIIDGQKEAELINNVVVQALDDRQYLHIDVGGGSTELNVYLNRQKSASRSFKIGSVRLLEGKETKGAWRKIEEWVEEHVDSSRELIAIGTGGNISKLFNLAAKTSELSTSLAEIERIRNYIAGFNLDDRINKLRLNADRADVIVPAADIYISVMKWAGAHEIVVPDLGLKDGIIQLVYSQLAKKKRLPQ</sequence>
<dbReference type="PANTHER" id="PTHR30005:SF0">
    <property type="entry name" value="RETROGRADE REGULATION PROTEIN 2"/>
    <property type="match status" value="1"/>
</dbReference>
<dbReference type="InterPro" id="IPR043129">
    <property type="entry name" value="ATPase_NBD"/>
</dbReference>
<dbReference type="Pfam" id="PF02541">
    <property type="entry name" value="Ppx-GppA"/>
    <property type="match status" value="1"/>
</dbReference>
<dbReference type="PANTHER" id="PTHR30005">
    <property type="entry name" value="EXOPOLYPHOSPHATASE"/>
    <property type="match status" value="1"/>
</dbReference>
<name>A0A418MIF3_9BACT</name>
<comment type="caution">
    <text evidence="2">The sequence shown here is derived from an EMBL/GenBank/DDBJ whole genome shotgun (WGS) entry which is preliminary data.</text>
</comment>
<dbReference type="GO" id="GO:0016462">
    <property type="term" value="F:pyrophosphatase activity"/>
    <property type="evidence" value="ECO:0007669"/>
    <property type="project" value="TreeGrafter"/>
</dbReference>
<dbReference type="InterPro" id="IPR003695">
    <property type="entry name" value="Ppx_GppA_N"/>
</dbReference>
<dbReference type="Gene3D" id="3.30.420.150">
    <property type="entry name" value="Exopolyphosphatase. Domain 2"/>
    <property type="match status" value="1"/>
</dbReference>
<proteinExistence type="predicted"/>
<dbReference type="Proteomes" id="UP000283523">
    <property type="component" value="Unassembled WGS sequence"/>
</dbReference>
<gene>
    <name evidence="2" type="ORF">DYU11_01995</name>
</gene>
<organism evidence="2 3">
    <name type="scientific">Fibrisoma montanum</name>
    <dbReference type="NCBI Taxonomy" id="2305895"/>
    <lineage>
        <taxon>Bacteria</taxon>
        <taxon>Pseudomonadati</taxon>
        <taxon>Bacteroidota</taxon>
        <taxon>Cytophagia</taxon>
        <taxon>Cytophagales</taxon>
        <taxon>Spirosomataceae</taxon>
        <taxon>Fibrisoma</taxon>
    </lineage>
</organism>
<dbReference type="RefSeq" id="WP_119665963.1">
    <property type="nucleotide sequence ID" value="NZ_QXED01000001.1"/>
</dbReference>
<protein>
    <submittedName>
        <fullName evidence="2">Phosphatase</fullName>
    </submittedName>
</protein>
<accession>A0A418MIF3</accession>
<dbReference type="SUPFAM" id="SSF53067">
    <property type="entry name" value="Actin-like ATPase domain"/>
    <property type="match status" value="2"/>
</dbReference>
<dbReference type="CDD" id="cd24006">
    <property type="entry name" value="ASKHA_NBD_PPX_GppA"/>
    <property type="match status" value="1"/>
</dbReference>
<dbReference type="InterPro" id="IPR050273">
    <property type="entry name" value="GppA/Ppx_hydrolase"/>
</dbReference>
<feature type="domain" description="Ppx/GppA phosphatase N-terminal" evidence="1">
    <location>
        <begin position="32"/>
        <end position="281"/>
    </location>
</feature>
<evidence type="ECO:0000313" key="3">
    <source>
        <dbReference type="Proteomes" id="UP000283523"/>
    </source>
</evidence>
<evidence type="ECO:0000259" key="1">
    <source>
        <dbReference type="Pfam" id="PF02541"/>
    </source>
</evidence>
<dbReference type="AlphaFoldDB" id="A0A418MIF3"/>
<reference evidence="2 3" key="1">
    <citation type="submission" date="2018-08" db="EMBL/GenBank/DDBJ databases">
        <title>Fibrisoma montanum sp. nov., isolated from Danxia mountain soil.</title>
        <authorList>
            <person name="Huang Y."/>
        </authorList>
    </citation>
    <scope>NUCLEOTIDE SEQUENCE [LARGE SCALE GENOMIC DNA]</scope>
    <source>
        <strain evidence="2 3">HYT19</strain>
    </source>
</reference>
<dbReference type="Gene3D" id="3.30.420.40">
    <property type="match status" value="1"/>
</dbReference>
<evidence type="ECO:0000313" key="2">
    <source>
        <dbReference type="EMBL" id="RIV27111.1"/>
    </source>
</evidence>